<dbReference type="InterPro" id="IPR036259">
    <property type="entry name" value="MFS_trans_sf"/>
</dbReference>
<reference evidence="6" key="1">
    <citation type="journal article" date="2018" name="Genome Biol. Evol.">
        <title>Genomics and development of Lentinus tigrinus, a white-rot wood-decaying mushroom with dimorphic fruiting bodies.</title>
        <authorList>
            <person name="Wu B."/>
            <person name="Xu Z."/>
            <person name="Knudson A."/>
            <person name="Carlson A."/>
            <person name="Chen N."/>
            <person name="Kovaka S."/>
            <person name="LaButti K."/>
            <person name="Lipzen A."/>
            <person name="Pennachio C."/>
            <person name="Riley R."/>
            <person name="Schakwitz W."/>
            <person name="Umezawa K."/>
            <person name="Ohm R.A."/>
            <person name="Grigoriev I.V."/>
            <person name="Nagy L.G."/>
            <person name="Gibbons J."/>
            <person name="Hibbett D."/>
        </authorList>
    </citation>
    <scope>NUCLEOTIDE SEQUENCE [LARGE SCALE GENOMIC DNA]</scope>
    <source>
        <strain evidence="6">ALCF2SS1-6</strain>
    </source>
</reference>
<evidence type="ECO:0000259" key="5">
    <source>
        <dbReference type="PROSITE" id="PS50850"/>
    </source>
</evidence>
<dbReference type="Gene3D" id="1.20.1250.20">
    <property type="entry name" value="MFS general substrate transporter like domains"/>
    <property type="match status" value="2"/>
</dbReference>
<feature type="transmembrane region" description="Helical" evidence="4">
    <location>
        <begin position="367"/>
        <end position="388"/>
    </location>
</feature>
<feature type="transmembrane region" description="Helical" evidence="4">
    <location>
        <begin position="232"/>
        <end position="252"/>
    </location>
</feature>
<keyword evidence="4" id="KW-0472">Membrane</keyword>
<keyword evidence="4" id="KW-1133">Transmembrane helix</keyword>
<evidence type="ECO:0000256" key="2">
    <source>
        <dbReference type="ARBA" id="ARBA00006727"/>
    </source>
</evidence>
<accession>A0A5C2SCK4</accession>
<feature type="transmembrane region" description="Helical" evidence="4">
    <location>
        <begin position="273"/>
        <end position="291"/>
    </location>
</feature>
<feature type="transmembrane region" description="Helical" evidence="4">
    <location>
        <begin position="165"/>
        <end position="184"/>
    </location>
</feature>
<dbReference type="PANTHER" id="PTHR11360">
    <property type="entry name" value="MONOCARBOXYLATE TRANSPORTER"/>
    <property type="match status" value="1"/>
</dbReference>
<dbReference type="Proteomes" id="UP000313359">
    <property type="component" value="Unassembled WGS sequence"/>
</dbReference>
<dbReference type="GO" id="GO:0022857">
    <property type="term" value="F:transmembrane transporter activity"/>
    <property type="evidence" value="ECO:0007669"/>
    <property type="project" value="InterPro"/>
</dbReference>
<dbReference type="EMBL" id="ML122272">
    <property type="protein sequence ID" value="RPD59076.1"/>
    <property type="molecule type" value="Genomic_DNA"/>
</dbReference>
<feature type="transmembrane region" description="Helical" evidence="4">
    <location>
        <begin position="142"/>
        <end position="159"/>
    </location>
</feature>
<feature type="region of interest" description="Disordered" evidence="3">
    <location>
        <begin position="21"/>
        <end position="40"/>
    </location>
</feature>
<feature type="transmembrane region" description="Helical" evidence="4">
    <location>
        <begin position="196"/>
        <end position="220"/>
    </location>
</feature>
<feature type="transmembrane region" description="Helical" evidence="4">
    <location>
        <begin position="338"/>
        <end position="361"/>
    </location>
</feature>
<feature type="transmembrane region" description="Helical" evidence="4">
    <location>
        <begin position="442"/>
        <end position="468"/>
    </location>
</feature>
<dbReference type="PROSITE" id="PS50850">
    <property type="entry name" value="MFS"/>
    <property type="match status" value="1"/>
</dbReference>
<evidence type="ECO:0000313" key="6">
    <source>
        <dbReference type="EMBL" id="RPD59076.1"/>
    </source>
</evidence>
<evidence type="ECO:0000313" key="7">
    <source>
        <dbReference type="Proteomes" id="UP000313359"/>
    </source>
</evidence>
<feature type="transmembrane region" description="Helical" evidence="4">
    <location>
        <begin position="311"/>
        <end position="331"/>
    </location>
</feature>
<feature type="compositionally biased region" description="Low complexity" evidence="3">
    <location>
        <begin position="21"/>
        <end position="31"/>
    </location>
</feature>
<dbReference type="GO" id="GO:0016020">
    <property type="term" value="C:membrane"/>
    <property type="evidence" value="ECO:0007669"/>
    <property type="project" value="UniProtKB-SubCell"/>
</dbReference>
<dbReference type="InterPro" id="IPR020846">
    <property type="entry name" value="MFS_dom"/>
</dbReference>
<name>A0A5C2SCK4_9APHY</name>
<gene>
    <name evidence="6" type="ORF">L227DRAFT_173522</name>
</gene>
<dbReference type="PANTHER" id="PTHR11360:SF287">
    <property type="entry name" value="MFS MONOCARBOXYLATE TRANSPORTER"/>
    <property type="match status" value="1"/>
</dbReference>
<dbReference type="OrthoDB" id="2213137at2759"/>
<organism evidence="6 7">
    <name type="scientific">Lentinus tigrinus ALCF2SS1-6</name>
    <dbReference type="NCBI Taxonomy" id="1328759"/>
    <lineage>
        <taxon>Eukaryota</taxon>
        <taxon>Fungi</taxon>
        <taxon>Dikarya</taxon>
        <taxon>Basidiomycota</taxon>
        <taxon>Agaricomycotina</taxon>
        <taxon>Agaricomycetes</taxon>
        <taxon>Polyporales</taxon>
        <taxon>Polyporaceae</taxon>
        <taxon>Lentinus</taxon>
    </lineage>
</organism>
<comment type="subcellular location">
    <subcellularLocation>
        <location evidence="1">Membrane</location>
        <topology evidence="1">Multi-pass membrane protein</topology>
    </subcellularLocation>
</comment>
<sequence length="474" mass="50435">MGAQVDSKSQGKADMEVEMTTMGEGSSSSTTLPPGHSSTTSIADVGSHEGVINVQELPPVDRGIRAWTFCAAGFVLEMMVWGFGFSYGIFQDYYTSHPPFNSSSGITISSVGTIALAFQYGEVFFLSFLLARYPEYLRPGMWFGLVLYFVSLFCSSFATKVWQLILLQGVGVGIGGGILYMPVIKLVPEWFSERRGLAGGIIFSGTGVGGFAFPFLLNYLLAKVGLRWTLRIWAIGTSVCSGIALLGMRSRFPTPKYSAAQRRPKFLPPRLPFLRNSLFVSFALTNILQGLSYFPVSLYILAFTRTLSNQLTATVVLALFNSSAVLGQVILGHLSDRVAYPSIMVVSALGSALGAFLLWGFANAAAYLYVFAIIFGGLSGGFSSTWYNAAAECAGNKPEYAGMVFSGLAFSKGISAVVGPIISGLLLEAGQGASMGHGFGRFGYGAVEIFVGSCALASGVGSVAVALARRRVIS</sequence>
<evidence type="ECO:0000256" key="4">
    <source>
        <dbReference type="SAM" id="Phobius"/>
    </source>
</evidence>
<keyword evidence="7" id="KW-1185">Reference proteome</keyword>
<comment type="similarity">
    <text evidence="2">Belongs to the major facilitator superfamily. Monocarboxylate porter (TC 2.A.1.13) family.</text>
</comment>
<proteinExistence type="inferred from homology"/>
<dbReference type="InterPro" id="IPR011701">
    <property type="entry name" value="MFS"/>
</dbReference>
<dbReference type="Pfam" id="PF07690">
    <property type="entry name" value="MFS_1"/>
    <property type="match status" value="1"/>
</dbReference>
<feature type="domain" description="Major facilitator superfamily (MFS) profile" evidence="5">
    <location>
        <begin position="278"/>
        <end position="474"/>
    </location>
</feature>
<dbReference type="AlphaFoldDB" id="A0A5C2SCK4"/>
<feature type="transmembrane region" description="Helical" evidence="4">
    <location>
        <begin position="110"/>
        <end position="130"/>
    </location>
</feature>
<keyword evidence="4" id="KW-0812">Transmembrane</keyword>
<evidence type="ECO:0000256" key="3">
    <source>
        <dbReference type="SAM" id="MobiDB-lite"/>
    </source>
</evidence>
<dbReference type="InterPro" id="IPR050327">
    <property type="entry name" value="Proton-linked_MCT"/>
</dbReference>
<feature type="transmembrane region" description="Helical" evidence="4">
    <location>
        <begin position="400"/>
        <end position="422"/>
    </location>
</feature>
<evidence type="ECO:0000256" key="1">
    <source>
        <dbReference type="ARBA" id="ARBA00004141"/>
    </source>
</evidence>
<protein>
    <submittedName>
        <fullName evidence="6">MFS general substrate transporter</fullName>
    </submittedName>
</protein>
<dbReference type="SUPFAM" id="SSF103473">
    <property type="entry name" value="MFS general substrate transporter"/>
    <property type="match status" value="1"/>
</dbReference>
<feature type="transmembrane region" description="Helical" evidence="4">
    <location>
        <begin position="66"/>
        <end position="90"/>
    </location>
</feature>
<dbReference type="STRING" id="1328759.A0A5C2SCK4"/>